<name>A0A7G9SGF2_9SPHN</name>
<dbReference type="Pfam" id="PF12276">
    <property type="entry name" value="DUF3617"/>
    <property type="match status" value="1"/>
</dbReference>
<evidence type="ECO:0000256" key="1">
    <source>
        <dbReference type="SAM" id="SignalP"/>
    </source>
</evidence>
<dbReference type="AlphaFoldDB" id="A0A7G9SGF2"/>
<evidence type="ECO:0000313" key="3">
    <source>
        <dbReference type="Proteomes" id="UP000515971"/>
    </source>
</evidence>
<dbReference type="InterPro" id="IPR022061">
    <property type="entry name" value="DUF3617"/>
</dbReference>
<gene>
    <name evidence="2" type="ORF">H9L13_09745</name>
</gene>
<evidence type="ECO:0000313" key="2">
    <source>
        <dbReference type="EMBL" id="QNN66927.1"/>
    </source>
</evidence>
<dbReference type="Proteomes" id="UP000515971">
    <property type="component" value="Chromosome"/>
</dbReference>
<protein>
    <recommendedName>
        <fullName evidence="4">DUF3617 family protein</fullName>
    </recommendedName>
</protein>
<proteinExistence type="predicted"/>
<reference evidence="2 3" key="1">
    <citation type="submission" date="2020-08" db="EMBL/GenBank/DDBJ databases">
        <title>Genome sequence of Sphingomonas lutea KCTC 23642T.</title>
        <authorList>
            <person name="Hyun D.-W."/>
            <person name="Bae J.-W."/>
        </authorList>
    </citation>
    <scope>NUCLEOTIDE SEQUENCE [LARGE SCALE GENOMIC DNA]</scope>
    <source>
        <strain evidence="2 3">KCTC 23642</strain>
    </source>
</reference>
<keyword evidence="3" id="KW-1185">Reference proteome</keyword>
<dbReference type="EMBL" id="CP060718">
    <property type="protein sequence ID" value="QNN66927.1"/>
    <property type="molecule type" value="Genomic_DNA"/>
</dbReference>
<organism evidence="2 3">
    <name type="scientific">Sphingomonas lutea</name>
    <dbReference type="NCBI Taxonomy" id="1045317"/>
    <lineage>
        <taxon>Bacteria</taxon>
        <taxon>Pseudomonadati</taxon>
        <taxon>Pseudomonadota</taxon>
        <taxon>Alphaproteobacteria</taxon>
        <taxon>Sphingomonadales</taxon>
        <taxon>Sphingomonadaceae</taxon>
        <taxon>Sphingomonas</taxon>
    </lineage>
</organism>
<dbReference type="KEGG" id="slut:H9L13_09745"/>
<evidence type="ECO:0008006" key="4">
    <source>
        <dbReference type="Google" id="ProtNLM"/>
    </source>
</evidence>
<feature type="signal peptide" evidence="1">
    <location>
        <begin position="1"/>
        <end position="19"/>
    </location>
</feature>
<keyword evidence="1" id="KW-0732">Signal</keyword>
<feature type="chain" id="PRO_5028887170" description="DUF3617 family protein" evidence="1">
    <location>
        <begin position="20"/>
        <end position="131"/>
    </location>
</feature>
<sequence length="131" mass="13866">MRLGVIFVAGAVAALTLTAAQRPSALAQASAGVWEVSGAPGAQANVRQCVADVATLAQFEHRQKSCKRNLLTESASSVVIQYECSGGDFGRSKVTVVTPRSLKIETQGISDRLPFSYTLQARRVGDCPERG</sequence>
<accession>A0A7G9SGF2</accession>
<dbReference type="RefSeq" id="WP_187537519.1">
    <property type="nucleotide sequence ID" value="NZ_BAABJT010000001.1"/>
</dbReference>